<sequence length="195" mass="20278">MLSEGRLSGVCPWGCFQGRPPPLPLPLRCFRAKGSPGGGRLSRCRRRWALQGVLQGTGSGERTCLPASLGFSGRGPQLLSVHPPCPPAALPTAAPCLGVSGVLQPQTLLPNSLRWAHWTGHNTEKRGPEPLGHPASQMAAGVLEGALAGQQRPLAAQGRELRQAPSGVWGVWAGAGQHRGGGAPPPYTQPHSSLA</sequence>
<name>A0A834E1C2_9CHIR</name>
<evidence type="ECO:0000313" key="3">
    <source>
        <dbReference type="Proteomes" id="UP000664940"/>
    </source>
</evidence>
<feature type="region of interest" description="Disordered" evidence="1">
    <location>
        <begin position="172"/>
        <end position="195"/>
    </location>
</feature>
<gene>
    <name evidence="2" type="ORF">HJG60_011652</name>
</gene>
<accession>A0A834E1C2</accession>
<dbReference type="Proteomes" id="UP000664940">
    <property type="component" value="Unassembled WGS sequence"/>
</dbReference>
<comment type="caution">
    <text evidence="2">The sequence shown here is derived from an EMBL/GenBank/DDBJ whole genome shotgun (WGS) entry which is preliminary data.</text>
</comment>
<organism evidence="2 3">
    <name type="scientific">Phyllostomus discolor</name>
    <name type="common">pale spear-nosed bat</name>
    <dbReference type="NCBI Taxonomy" id="89673"/>
    <lineage>
        <taxon>Eukaryota</taxon>
        <taxon>Metazoa</taxon>
        <taxon>Chordata</taxon>
        <taxon>Craniata</taxon>
        <taxon>Vertebrata</taxon>
        <taxon>Euteleostomi</taxon>
        <taxon>Mammalia</taxon>
        <taxon>Eutheria</taxon>
        <taxon>Laurasiatheria</taxon>
        <taxon>Chiroptera</taxon>
        <taxon>Yangochiroptera</taxon>
        <taxon>Phyllostomidae</taxon>
        <taxon>Phyllostominae</taxon>
        <taxon>Phyllostomus</taxon>
    </lineage>
</organism>
<evidence type="ECO:0000256" key="1">
    <source>
        <dbReference type="SAM" id="MobiDB-lite"/>
    </source>
</evidence>
<reference evidence="2 3" key="1">
    <citation type="journal article" date="2020" name="Nature">
        <title>Six reference-quality genomes reveal evolution of bat adaptations.</title>
        <authorList>
            <person name="Jebb D."/>
            <person name="Huang Z."/>
            <person name="Pippel M."/>
            <person name="Hughes G.M."/>
            <person name="Lavrichenko K."/>
            <person name="Devanna P."/>
            <person name="Winkler S."/>
            <person name="Jermiin L.S."/>
            <person name="Skirmuntt E.C."/>
            <person name="Katzourakis A."/>
            <person name="Burkitt-Gray L."/>
            <person name="Ray D.A."/>
            <person name="Sullivan K.A.M."/>
            <person name="Roscito J.G."/>
            <person name="Kirilenko B.M."/>
            <person name="Davalos L.M."/>
            <person name="Corthals A.P."/>
            <person name="Power M.L."/>
            <person name="Jones G."/>
            <person name="Ransome R.D."/>
            <person name="Dechmann D.K.N."/>
            <person name="Locatelli A.G."/>
            <person name="Puechmaille S.J."/>
            <person name="Fedrigo O."/>
            <person name="Jarvis E.D."/>
            <person name="Hiller M."/>
            <person name="Vernes S.C."/>
            <person name="Myers E.W."/>
            <person name="Teeling E.C."/>
        </authorList>
    </citation>
    <scope>NUCLEOTIDE SEQUENCE [LARGE SCALE GENOMIC DNA]</scope>
    <source>
        <strain evidence="2">Bat1K_MPI-CBG_1</strain>
    </source>
</reference>
<proteinExistence type="predicted"/>
<evidence type="ECO:0000313" key="2">
    <source>
        <dbReference type="EMBL" id="KAF6099936.1"/>
    </source>
</evidence>
<dbReference type="EMBL" id="JABVXQ010000007">
    <property type="protein sequence ID" value="KAF6099936.1"/>
    <property type="molecule type" value="Genomic_DNA"/>
</dbReference>
<dbReference type="AlphaFoldDB" id="A0A834E1C2"/>
<protein>
    <submittedName>
        <fullName evidence="2">Uncharacterized protein</fullName>
    </submittedName>
</protein>